<evidence type="ECO:0000313" key="3">
    <source>
        <dbReference type="EMBL" id="TBL73365.1"/>
    </source>
</evidence>
<gene>
    <name evidence="3" type="ORF">EYB31_26440</name>
</gene>
<proteinExistence type="predicted"/>
<evidence type="ECO:0000256" key="2">
    <source>
        <dbReference type="SAM" id="MobiDB-lite"/>
    </source>
</evidence>
<keyword evidence="4" id="KW-1185">Reference proteome</keyword>
<reference evidence="3 4" key="1">
    <citation type="submission" date="2019-02" db="EMBL/GenBank/DDBJ databases">
        <title>Paenibacillus sp. nov., isolated from surface-sterilized tissue of Thalictrum simplex L.</title>
        <authorList>
            <person name="Tuo L."/>
        </authorList>
    </citation>
    <scope>NUCLEOTIDE SEQUENCE [LARGE SCALE GENOMIC DNA]</scope>
    <source>
        <strain evidence="3 4">N2SHLJ1</strain>
    </source>
</reference>
<organism evidence="3 4">
    <name type="scientific">Paenibacillus thalictri</name>
    <dbReference type="NCBI Taxonomy" id="2527873"/>
    <lineage>
        <taxon>Bacteria</taxon>
        <taxon>Bacillati</taxon>
        <taxon>Bacillota</taxon>
        <taxon>Bacilli</taxon>
        <taxon>Bacillales</taxon>
        <taxon>Paenibacillaceae</taxon>
        <taxon>Paenibacillus</taxon>
    </lineage>
</organism>
<dbReference type="OrthoDB" id="2665896at2"/>
<keyword evidence="1" id="KW-0732">Signal</keyword>
<name>A0A4Q9DLL0_9BACL</name>
<evidence type="ECO:0000256" key="1">
    <source>
        <dbReference type="ARBA" id="ARBA00022729"/>
    </source>
</evidence>
<evidence type="ECO:0000313" key="4">
    <source>
        <dbReference type="Proteomes" id="UP000293142"/>
    </source>
</evidence>
<comment type="caution">
    <text evidence="3">The sequence shown here is derived from an EMBL/GenBank/DDBJ whole genome shotgun (WGS) entry which is preliminary data.</text>
</comment>
<evidence type="ECO:0008006" key="5">
    <source>
        <dbReference type="Google" id="ProtNLM"/>
    </source>
</evidence>
<feature type="region of interest" description="Disordered" evidence="2">
    <location>
        <begin position="29"/>
        <end position="73"/>
    </location>
</feature>
<sequence>MTKAAFDKIETGATYEDVQKIVGGAGQKISETGKQGEPDYTETYQYKGDKPNSNAKFTFRDKKLSSKSQSMLD</sequence>
<dbReference type="EMBL" id="SIRE01000021">
    <property type="protein sequence ID" value="TBL73365.1"/>
    <property type="molecule type" value="Genomic_DNA"/>
</dbReference>
<protein>
    <recommendedName>
        <fullName evidence="5">DUF3862 domain-containing protein</fullName>
    </recommendedName>
</protein>
<dbReference type="AlphaFoldDB" id="A0A4Q9DLL0"/>
<accession>A0A4Q9DLL0</accession>
<dbReference type="Gene3D" id="3.30.1450.10">
    <property type="match status" value="1"/>
</dbReference>
<dbReference type="Proteomes" id="UP000293142">
    <property type="component" value="Unassembled WGS sequence"/>
</dbReference>
<dbReference type="InterPro" id="IPR037873">
    <property type="entry name" value="BamE-like"/>
</dbReference>